<dbReference type="Pfam" id="PF11343">
    <property type="entry name" value="DUF3145"/>
    <property type="match status" value="1"/>
</dbReference>
<name>A0A7X6R303_9NOCA</name>
<evidence type="ECO:0000313" key="1">
    <source>
        <dbReference type="EMBL" id="NKY26919.1"/>
    </source>
</evidence>
<keyword evidence="2" id="KW-1185">Reference proteome</keyword>
<dbReference type="AlphaFoldDB" id="A0A7X6R303"/>
<proteinExistence type="predicted"/>
<dbReference type="Proteomes" id="UP000540698">
    <property type="component" value="Unassembled WGS sequence"/>
</dbReference>
<dbReference type="InterPro" id="IPR021491">
    <property type="entry name" value="DUF3145"/>
</dbReference>
<protein>
    <submittedName>
        <fullName evidence="1">DUF3145 family protein</fullName>
    </submittedName>
</protein>
<accession>A0A7X6R303</accession>
<gene>
    <name evidence="1" type="ORF">HGB38_11890</name>
</gene>
<reference evidence="1 2" key="1">
    <citation type="submission" date="2020-04" db="EMBL/GenBank/DDBJ databases">
        <title>MicrobeNet Type strains.</title>
        <authorList>
            <person name="Nicholson A.C."/>
        </authorList>
    </citation>
    <scope>NUCLEOTIDE SEQUENCE [LARGE SCALE GENOMIC DNA]</scope>
    <source>
        <strain evidence="1 2">DSM 44956</strain>
    </source>
</reference>
<dbReference type="RefSeq" id="WP_084498800.1">
    <property type="nucleotide sequence ID" value="NZ_JAAXOS010000005.1"/>
</dbReference>
<dbReference type="EMBL" id="JAAXOS010000005">
    <property type="protein sequence ID" value="NKY26919.1"/>
    <property type="molecule type" value="Genomic_DNA"/>
</dbReference>
<organism evidence="1 2">
    <name type="scientific">Nocardia gamkensis</name>
    <dbReference type="NCBI Taxonomy" id="352869"/>
    <lineage>
        <taxon>Bacteria</taxon>
        <taxon>Bacillati</taxon>
        <taxon>Actinomycetota</taxon>
        <taxon>Actinomycetes</taxon>
        <taxon>Mycobacteriales</taxon>
        <taxon>Nocardiaceae</taxon>
        <taxon>Nocardia</taxon>
    </lineage>
</organism>
<comment type="caution">
    <text evidence="1">The sequence shown here is derived from an EMBL/GenBank/DDBJ whole genome shotgun (WGS) entry which is preliminary data.</text>
</comment>
<sequence length="55" mass="6040">MPRSGSPANSASFSAYDLAAEIDRALGTAWDEDLEIYRYGTETGAEVTWLRRDVG</sequence>
<evidence type="ECO:0000313" key="2">
    <source>
        <dbReference type="Proteomes" id="UP000540698"/>
    </source>
</evidence>